<proteinExistence type="predicted"/>
<reference evidence="1 2" key="1">
    <citation type="journal article" date="2018" name="Sci. Rep.">
        <title>Genomic signatures of local adaptation to the degree of environmental predictability in rotifers.</title>
        <authorList>
            <person name="Franch-Gras L."/>
            <person name="Hahn C."/>
            <person name="Garcia-Roger E.M."/>
            <person name="Carmona M.J."/>
            <person name="Serra M."/>
            <person name="Gomez A."/>
        </authorList>
    </citation>
    <scope>NUCLEOTIDE SEQUENCE [LARGE SCALE GENOMIC DNA]</scope>
    <source>
        <strain evidence="1">HYR1</strain>
    </source>
</reference>
<sequence length="78" mass="8993">MIFDKNLHLKKTIVNVLIVYSAPIHICSTPVSHLLLQEIKQYPDITLENSQSQQKILQQKRSIMEEKLCPHCGKENHG</sequence>
<evidence type="ECO:0000313" key="2">
    <source>
        <dbReference type="Proteomes" id="UP000276133"/>
    </source>
</evidence>
<accession>A0A3M7QP92</accession>
<dbReference type="EMBL" id="REGN01005490">
    <property type="protein sequence ID" value="RNA13162.1"/>
    <property type="molecule type" value="Genomic_DNA"/>
</dbReference>
<organism evidence="1 2">
    <name type="scientific">Brachionus plicatilis</name>
    <name type="common">Marine rotifer</name>
    <name type="synonym">Brachionus muelleri</name>
    <dbReference type="NCBI Taxonomy" id="10195"/>
    <lineage>
        <taxon>Eukaryota</taxon>
        <taxon>Metazoa</taxon>
        <taxon>Spiralia</taxon>
        <taxon>Gnathifera</taxon>
        <taxon>Rotifera</taxon>
        <taxon>Eurotatoria</taxon>
        <taxon>Monogononta</taxon>
        <taxon>Pseudotrocha</taxon>
        <taxon>Ploima</taxon>
        <taxon>Brachionidae</taxon>
        <taxon>Brachionus</taxon>
    </lineage>
</organism>
<name>A0A3M7QP92_BRAPC</name>
<comment type="caution">
    <text evidence="1">The sequence shown here is derived from an EMBL/GenBank/DDBJ whole genome shotgun (WGS) entry which is preliminary data.</text>
</comment>
<gene>
    <name evidence="1" type="ORF">BpHYR1_021963</name>
</gene>
<protein>
    <submittedName>
        <fullName evidence="1">Uncharacterized protein</fullName>
    </submittedName>
</protein>
<dbReference type="AlphaFoldDB" id="A0A3M7QP92"/>
<dbReference type="Proteomes" id="UP000276133">
    <property type="component" value="Unassembled WGS sequence"/>
</dbReference>
<evidence type="ECO:0000313" key="1">
    <source>
        <dbReference type="EMBL" id="RNA13162.1"/>
    </source>
</evidence>
<keyword evidence="2" id="KW-1185">Reference proteome</keyword>